<proteinExistence type="inferred from homology"/>
<keyword evidence="2" id="KW-0813">Transport</keyword>
<dbReference type="Gene3D" id="1.25.40.10">
    <property type="entry name" value="Tetratricopeptide repeat domain"/>
    <property type="match status" value="1"/>
</dbReference>
<keyword evidence="5" id="KW-1185">Reference proteome</keyword>
<dbReference type="SUPFAM" id="SSF48452">
    <property type="entry name" value="TPR-like"/>
    <property type="match status" value="1"/>
</dbReference>
<sequence length="234" mass="26323">MMGKYGSASDEAHYYEEAGNAFRRAERIKDAITWTSEGWIKLAIGGPRRSVMCMRAVAEMSEEDIDVKPEEALAYYKKAADMFEMDEYSKAPHSQCMLKVAELSAEVGKYEDAAKIFEKEGEKALHNSMLQFGAREHFLKAGIMWMCAGDPVTASIAVERYMSEDPRLATSREGELLQDITQAFSNNDVDAFVDALHKYDSVTRLDAWKTEMLCKVKEIMAPSAENQVNDVDLT</sequence>
<evidence type="ECO:0000313" key="4">
    <source>
        <dbReference type="EMBL" id="KAF4728762.1"/>
    </source>
</evidence>
<dbReference type="Proteomes" id="UP000553632">
    <property type="component" value="Unassembled WGS sequence"/>
</dbReference>
<evidence type="ECO:0008006" key="6">
    <source>
        <dbReference type="Google" id="ProtNLM"/>
    </source>
</evidence>
<evidence type="ECO:0000313" key="5">
    <source>
        <dbReference type="Proteomes" id="UP000553632"/>
    </source>
</evidence>
<dbReference type="GO" id="GO:0006886">
    <property type="term" value="P:intracellular protein transport"/>
    <property type="evidence" value="ECO:0007669"/>
    <property type="project" value="InterPro"/>
</dbReference>
<keyword evidence="3" id="KW-0653">Protein transport</keyword>
<organism evidence="4 5">
    <name type="scientific">Perkinsus olseni</name>
    <name type="common">Perkinsus atlanticus</name>
    <dbReference type="NCBI Taxonomy" id="32597"/>
    <lineage>
        <taxon>Eukaryota</taxon>
        <taxon>Sar</taxon>
        <taxon>Alveolata</taxon>
        <taxon>Perkinsozoa</taxon>
        <taxon>Perkinsea</taxon>
        <taxon>Perkinsida</taxon>
        <taxon>Perkinsidae</taxon>
        <taxon>Perkinsus</taxon>
    </lineage>
</organism>
<evidence type="ECO:0000256" key="1">
    <source>
        <dbReference type="ARBA" id="ARBA00010050"/>
    </source>
</evidence>
<dbReference type="GO" id="GO:0005483">
    <property type="term" value="F:soluble NSF attachment protein activity"/>
    <property type="evidence" value="ECO:0007669"/>
    <property type="project" value="TreeGrafter"/>
</dbReference>
<dbReference type="PANTHER" id="PTHR13768:SF8">
    <property type="entry name" value="ALPHA-SOLUBLE NSF ATTACHMENT PROTEIN"/>
    <property type="match status" value="1"/>
</dbReference>
<dbReference type="InterPro" id="IPR000744">
    <property type="entry name" value="NSF_attach"/>
</dbReference>
<evidence type="ECO:0000256" key="3">
    <source>
        <dbReference type="ARBA" id="ARBA00022927"/>
    </source>
</evidence>
<dbReference type="Pfam" id="PF14938">
    <property type="entry name" value="SNAP"/>
    <property type="match status" value="1"/>
</dbReference>
<protein>
    <recommendedName>
        <fullName evidence="6">Alpha-soluble NSF attachment protein</fullName>
    </recommendedName>
</protein>
<evidence type="ECO:0000256" key="2">
    <source>
        <dbReference type="ARBA" id="ARBA00022448"/>
    </source>
</evidence>
<reference evidence="4 5" key="1">
    <citation type="submission" date="2020-04" db="EMBL/GenBank/DDBJ databases">
        <title>Perkinsus olseni comparative genomics.</title>
        <authorList>
            <person name="Bogema D.R."/>
        </authorList>
    </citation>
    <scope>NUCLEOTIDE SEQUENCE [LARGE SCALE GENOMIC DNA]</scope>
    <source>
        <strain evidence="4 5">ATCC PRA-207</strain>
    </source>
</reference>
<dbReference type="GO" id="GO:0005774">
    <property type="term" value="C:vacuolar membrane"/>
    <property type="evidence" value="ECO:0007669"/>
    <property type="project" value="TreeGrafter"/>
</dbReference>
<gene>
    <name evidence="4" type="ORF">FOZ63_002056</name>
</gene>
<comment type="caution">
    <text evidence="4">The sequence shown here is derived from an EMBL/GenBank/DDBJ whole genome shotgun (WGS) entry which is preliminary data.</text>
</comment>
<dbReference type="GO" id="GO:0035494">
    <property type="term" value="P:SNARE complex disassembly"/>
    <property type="evidence" value="ECO:0007669"/>
    <property type="project" value="TreeGrafter"/>
</dbReference>
<comment type="similarity">
    <text evidence="1">Belongs to the SNAP family.</text>
</comment>
<dbReference type="PANTHER" id="PTHR13768">
    <property type="entry name" value="SOLUBLE NSF ATTACHMENT PROTEIN SNAP"/>
    <property type="match status" value="1"/>
</dbReference>
<name>A0A7J6S8B0_PEROL</name>
<dbReference type="InterPro" id="IPR011990">
    <property type="entry name" value="TPR-like_helical_dom_sf"/>
</dbReference>
<dbReference type="GO" id="GO:0019905">
    <property type="term" value="F:syntaxin binding"/>
    <property type="evidence" value="ECO:0007669"/>
    <property type="project" value="TreeGrafter"/>
</dbReference>
<dbReference type="OMA" id="FGDAREC"/>
<dbReference type="GO" id="GO:0031201">
    <property type="term" value="C:SNARE complex"/>
    <property type="evidence" value="ECO:0007669"/>
    <property type="project" value="TreeGrafter"/>
</dbReference>
<accession>A0A7J6S8B0</accession>
<dbReference type="AlphaFoldDB" id="A0A7J6S8B0"/>
<dbReference type="EMBL" id="JABANO010020285">
    <property type="protein sequence ID" value="KAF4728762.1"/>
    <property type="molecule type" value="Genomic_DNA"/>
</dbReference>